<proteinExistence type="predicted"/>
<evidence type="ECO:0000313" key="2">
    <source>
        <dbReference type="EMBL" id="KAK7242270.1"/>
    </source>
</evidence>
<gene>
    <name evidence="2" type="ORF">SO694_000134123</name>
</gene>
<evidence type="ECO:0000313" key="3">
    <source>
        <dbReference type="Proteomes" id="UP001363151"/>
    </source>
</evidence>
<feature type="region of interest" description="Disordered" evidence="1">
    <location>
        <begin position="54"/>
        <end position="77"/>
    </location>
</feature>
<sequence length="248" mass="27776">MAGVWAVIASLVPASELPELARAVGEERMENGGPERDMLERKIAMLLDYLGEQGEAPSAEKDARRPGTADKAPTRRKEVEALRKSLNVETFDEVLAEKTKSVAKSNKQLEGEQEDYRALFNKLTWQLDQDEGKGTDRDLSKDQVGSFHQLATRLLEGLQSMQDLLEEKEFQLWEKEGLLEYQEERLMNTEDLELEMSGFINGMARALLAKNATLPEGLTDQPYYGAAGKTDDADGPDIDALELKRDQD</sequence>
<reference evidence="2 3" key="1">
    <citation type="submission" date="2024-03" db="EMBL/GenBank/DDBJ databases">
        <title>Aureococcus anophagefferens CCMP1851 and Kratosvirus quantuckense: Draft genome of a second virus-susceptible host strain in the model system.</title>
        <authorList>
            <person name="Chase E."/>
            <person name="Truchon A.R."/>
            <person name="Schepens W."/>
            <person name="Wilhelm S.W."/>
        </authorList>
    </citation>
    <scope>NUCLEOTIDE SEQUENCE [LARGE SCALE GENOMIC DNA]</scope>
    <source>
        <strain evidence="2 3">CCMP1851</strain>
    </source>
</reference>
<name>A0ABR1G139_AURAN</name>
<feature type="region of interest" description="Disordered" evidence="1">
    <location>
        <begin position="218"/>
        <end position="248"/>
    </location>
</feature>
<organism evidence="2 3">
    <name type="scientific">Aureococcus anophagefferens</name>
    <name type="common">Harmful bloom alga</name>
    <dbReference type="NCBI Taxonomy" id="44056"/>
    <lineage>
        <taxon>Eukaryota</taxon>
        <taxon>Sar</taxon>
        <taxon>Stramenopiles</taxon>
        <taxon>Ochrophyta</taxon>
        <taxon>Pelagophyceae</taxon>
        <taxon>Pelagomonadales</taxon>
        <taxon>Pelagomonadaceae</taxon>
        <taxon>Aureococcus</taxon>
    </lineage>
</organism>
<accession>A0ABR1G139</accession>
<feature type="compositionally biased region" description="Basic and acidic residues" evidence="1">
    <location>
        <begin position="58"/>
        <end position="77"/>
    </location>
</feature>
<keyword evidence="3" id="KW-1185">Reference proteome</keyword>
<protein>
    <submittedName>
        <fullName evidence="2">Uncharacterized protein</fullName>
    </submittedName>
</protein>
<comment type="caution">
    <text evidence="2">The sequence shown here is derived from an EMBL/GenBank/DDBJ whole genome shotgun (WGS) entry which is preliminary data.</text>
</comment>
<dbReference type="EMBL" id="JBBJCI010000146">
    <property type="protein sequence ID" value="KAK7242270.1"/>
    <property type="molecule type" value="Genomic_DNA"/>
</dbReference>
<dbReference type="Proteomes" id="UP001363151">
    <property type="component" value="Unassembled WGS sequence"/>
</dbReference>
<evidence type="ECO:0000256" key="1">
    <source>
        <dbReference type="SAM" id="MobiDB-lite"/>
    </source>
</evidence>